<dbReference type="RefSeq" id="XP_047777363.1">
    <property type="nucleotide sequence ID" value="XM_047916461.1"/>
</dbReference>
<reference evidence="1 2" key="1">
    <citation type="journal article" date="2021" name="Environ. Microbiol.">
        <title>Gene family expansions and transcriptome signatures uncover fungal adaptations to wood decay.</title>
        <authorList>
            <person name="Hage H."/>
            <person name="Miyauchi S."/>
            <person name="Viragh M."/>
            <person name="Drula E."/>
            <person name="Min B."/>
            <person name="Chaduli D."/>
            <person name="Navarro D."/>
            <person name="Favel A."/>
            <person name="Norest M."/>
            <person name="Lesage-Meessen L."/>
            <person name="Balint B."/>
            <person name="Merenyi Z."/>
            <person name="de Eugenio L."/>
            <person name="Morin E."/>
            <person name="Martinez A.T."/>
            <person name="Baldrian P."/>
            <person name="Stursova M."/>
            <person name="Martinez M.J."/>
            <person name="Novotny C."/>
            <person name="Magnuson J.K."/>
            <person name="Spatafora J.W."/>
            <person name="Maurice S."/>
            <person name="Pangilinan J."/>
            <person name="Andreopoulos W."/>
            <person name="LaButti K."/>
            <person name="Hundley H."/>
            <person name="Na H."/>
            <person name="Kuo A."/>
            <person name="Barry K."/>
            <person name="Lipzen A."/>
            <person name="Henrissat B."/>
            <person name="Riley R."/>
            <person name="Ahrendt S."/>
            <person name="Nagy L.G."/>
            <person name="Grigoriev I.V."/>
            <person name="Martin F."/>
            <person name="Rosso M.N."/>
        </authorList>
    </citation>
    <scope>NUCLEOTIDE SEQUENCE [LARGE SCALE GENOMIC DNA]</scope>
    <source>
        <strain evidence="1 2">CIRM-BRFM 1785</strain>
    </source>
</reference>
<dbReference type="Proteomes" id="UP000814176">
    <property type="component" value="Unassembled WGS sequence"/>
</dbReference>
<dbReference type="EMBL" id="JADCUA010000014">
    <property type="protein sequence ID" value="KAH9834877.1"/>
    <property type="molecule type" value="Genomic_DNA"/>
</dbReference>
<evidence type="ECO:0000313" key="2">
    <source>
        <dbReference type="Proteomes" id="UP000814176"/>
    </source>
</evidence>
<sequence>MAGPLFPSLKSLHLSTRRINDLTLAAIKSISSTDLHRLELTVKARAESHLSEEFLLAHMTALSQAPFRNSLREVKLYLHHEEQVDLQYSIGSQILQPVLGFGGTGCACREHCIICEALSSAHQSHDTHENRPRQCLRPPWKMRRRRSNMATYF</sequence>
<keyword evidence="2" id="KW-1185">Reference proteome</keyword>
<comment type="caution">
    <text evidence="1">The sequence shown here is derived from an EMBL/GenBank/DDBJ whole genome shotgun (WGS) entry which is preliminary data.</text>
</comment>
<dbReference type="GeneID" id="71997193"/>
<name>A0ABQ8KBE3_9APHY</name>
<accession>A0ABQ8KBE3</accession>
<protein>
    <submittedName>
        <fullName evidence="1">Uncharacterized protein</fullName>
    </submittedName>
</protein>
<organism evidence="1 2">
    <name type="scientific">Rhodofomes roseus</name>
    <dbReference type="NCBI Taxonomy" id="34475"/>
    <lineage>
        <taxon>Eukaryota</taxon>
        <taxon>Fungi</taxon>
        <taxon>Dikarya</taxon>
        <taxon>Basidiomycota</taxon>
        <taxon>Agaricomycotina</taxon>
        <taxon>Agaricomycetes</taxon>
        <taxon>Polyporales</taxon>
        <taxon>Rhodofomes</taxon>
    </lineage>
</organism>
<evidence type="ECO:0000313" key="1">
    <source>
        <dbReference type="EMBL" id="KAH9834877.1"/>
    </source>
</evidence>
<proteinExistence type="predicted"/>
<gene>
    <name evidence="1" type="ORF">C8Q71DRAFT_128699</name>
</gene>